<comment type="caution">
    <text evidence="3">The sequence shown here is derived from an EMBL/GenBank/DDBJ whole genome shotgun (WGS) entry which is preliminary data.</text>
</comment>
<evidence type="ECO:0000313" key="3">
    <source>
        <dbReference type="EMBL" id="KAJ4155214.1"/>
    </source>
</evidence>
<dbReference type="GeneID" id="80887629"/>
<dbReference type="EMBL" id="JAJHUN010000007">
    <property type="protein sequence ID" value="KAJ4155214.1"/>
    <property type="molecule type" value="Genomic_DNA"/>
</dbReference>
<dbReference type="AlphaFoldDB" id="A0A9W8QFH4"/>
<feature type="coiled-coil region" evidence="1">
    <location>
        <begin position="199"/>
        <end position="247"/>
    </location>
</feature>
<sequence length="280" mass="32036">MSDNTSQQRADLFKFSEPGTFRIVKIFVTESHLAQYSKVSGLSEEQLMELLEALQAVVKTGKFADLKAVMATMTREERNKIYACFKEADRKLIAGFSVMPLPPGAEAVAMRVLHAQLAEDHAKRRQHLHKQRQDLAKREDLLGAEASSLEDTLDYVCGKFIGLKIRDREDLEELLAALGATDPKMEDLVKRKDDMVKRRDGYDAETEGLEMKLRDLERESEKIGKEMEEFNYEMRDLTKKTAELDQEGEYLRLAEEQMTKAYAKKKERERSNSSSSSKTV</sequence>
<evidence type="ECO:0000256" key="1">
    <source>
        <dbReference type="SAM" id="Coils"/>
    </source>
</evidence>
<name>A0A9W8QFH4_AKAMU</name>
<dbReference type="KEGG" id="amus:LMH87_000470"/>
<keyword evidence="1" id="KW-0175">Coiled coil</keyword>
<gene>
    <name evidence="3" type="ORF">LMH87_000470</name>
</gene>
<feature type="compositionally biased region" description="Basic and acidic residues" evidence="2">
    <location>
        <begin position="261"/>
        <end position="271"/>
    </location>
</feature>
<keyword evidence="4" id="KW-1185">Reference proteome</keyword>
<protein>
    <submittedName>
        <fullName evidence="3">Uncharacterized protein</fullName>
    </submittedName>
</protein>
<dbReference type="RefSeq" id="XP_056055338.1">
    <property type="nucleotide sequence ID" value="XM_056198383.1"/>
</dbReference>
<dbReference type="Proteomes" id="UP001144673">
    <property type="component" value="Chromosome 6"/>
</dbReference>
<reference evidence="3" key="1">
    <citation type="journal article" date="2023" name="Access Microbiol">
        <title>De-novo genome assembly for Akanthomyces muscarius, a biocontrol agent of insect agricultural pests.</title>
        <authorList>
            <person name="Erdos Z."/>
            <person name="Studholme D.J."/>
            <person name="Raymond B."/>
            <person name="Sharma M."/>
        </authorList>
    </citation>
    <scope>NUCLEOTIDE SEQUENCE</scope>
    <source>
        <strain evidence="3">Ve6</strain>
    </source>
</reference>
<evidence type="ECO:0000256" key="2">
    <source>
        <dbReference type="SAM" id="MobiDB-lite"/>
    </source>
</evidence>
<evidence type="ECO:0000313" key="4">
    <source>
        <dbReference type="Proteomes" id="UP001144673"/>
    </source>
</evidence>
<accession>A0A9W8QFH4</accession>
<organism evidence="3 4">
    <name type="scientific">Akanthomyces muscarius</name>
    <name type="common">Entomopathogenic fungus</name>
    <name type="synonym">Lecanicillium muscarium</name>
    <dbReference type="NCBI Taxonomy" id="2231603"/>
    <lineage>
        <taxon>Eukaryota</taxon>
        <taxon>Fungi</taxon>
        <taxon>Dikarya</taxon>
        <taxon>Ascomycota</taxon>
        <taxon>Pezizomycotina</taxon>
        <taxon>Sordariomycetes</taxon>
        <taxon>Hypocreomycetidae</taxon>
        <taxon>Hypocreales</taxon>
        <taxon>Cordycipitaceae</taxon>
        <taxon>Akanthomyces</taxon>
    </lineage>
</organism>
<proteinExistence type="predicted"/>
<feature type="region of interest" description="Disordered" evidence="2">
    <location>
        <begin position="261"/>
        <end position="280"/>
    </location>
</feature>